<sequence>MSDGAFTFINTTDASRLSKAAAKRVRGHNTRNVFAARREQKVKTAVKPGARKGVDKGDQVPRQKSVAARKPQDDEPSDGDGGEAPRPEMLQSSQPSEHGRPAVPHGEDGASWSNLHISEPVIAEAIMAIAARHYSASVSGPSTSSTNAETTHSMTPKLHFPRTLNTTMEKFGAEQVCSDAVLETAVTMALEERMLGNEAVWEAHMNSVARILKARRSSADHAVPTLLSRLLMLDAANFVFGLPRLFHRKVLDQLLLGSPPSNNPALAAVAELAVNLRGWRAEAQLHPEWGYVKPPREFEELWMRLFMTAKALQFHSDPCVAAAARCADLILRLHEANGSSTSPDLKPVVEGLGAALERSPVTSCPLVDSSSVPLWLGAVASPAGSEGRSWFVGRLRAGVRAAGGWRWPALLPALERELWMAGDEVLLQLRRVSEEVYGASPPELPSHGQSHLGSS</sequence>
<name>A0ACC0VAX2_9HYPO</name>
<gene>
    <name evidence="1" type="ORF">N3K66_002806</name>
</gene>
<protein>
    <submittedName>
        <fullName evidence="1">Uncharacterized protein</fullName>
    </submittedName>
</protein>
<dbReference type="Proteomes" id="UP001163324">
    <property type="component" value="Chromosome 2"/>
</dbReference>
<accession>A0ACC0VAX2</accession>
<organism evidence="1 2">
    <name type="scientific">Trichothecium roseum</name>
    <dbReference type="NCBI Taxonomy" id="47278"/>
    <lineage>
        <taxon>Eukaryota</taxon>
        <taxon>Fungi</taxon>
        <taxon>Dikarya</taxon>
        <taxon>Ascomycota</taxon>
        <taxon>Pezizomycotina</taxon>
        <taxon>Sordariomycetes</taxon>
        <taxon>Hypocreomycetidae</taxon>
        <taxon>Hypocreales</taxon>
        <taxon>Hypocreales incertae sedis</taxon>
        <taxon>Trichothecium</taxon>
    </lineage>
</organism>
<dbReference type="EMBL" id="CM047941">
    <property type="protein sequence ID" value="KAI9903454.1"/>
    <property type="molecule type" value="Genomic_DNA"/>
</dbReference>
<reference evidence="1" key="1">
    <citation type="submission" date="2022-10" db="EMBL/GenBank/DDBJ databases">
        <title>Complete Genome of Trichothecium roseum strain YXFP-22015, a Plant Pathogen Isolated from Citrus.</title>
        <authorList>
            <person name="Wang Y."/>
            <person name="Zhu L."/>
        </authorList>
    </citation>
    <scope>NUCLEOTIDE SEQUENCE</scope>
    <source>
        <strain evidence="1">YXFP-22015</strain>
    </source>
</reference>
<evidence type="ECO:0000313" key="2">
    <source>
        <dbReference type="Proteomes" id="UP001163324"/>
    </source>
</evidence>
<proteinExistence type="predicted"/>
<keyword evidence="2" id="KW-1185">Reference proteome</keyword>
<comment type="caution">
    <text evidence="1">The sequence shown here is derived from an EMBL/GenBank/DDBJ whole genome shotgun (WGS) entry which is preliminary data.</text>
</comment>
<evidence type="ECO:0000313" key="1">
    <source>
        <dbReference type="EMBL" id="KAI9903454.1"/>
    </source>
</evidence>